<proteinExistence type="predicted"/>
<dbReference type="InterPro" id="IPR050879">
    <property type="entry name" value="Acyltransferase_3"/>
</dbReference>
<dbReference type="EMBL" id="CP052766">
    <property type="protein sequence ID" value="QJR81284.1"/>
    <property type="molecule type" value="Genomic_DNA"/>
</dbReference>
<reference evidence="4 5" key="2">
    <citation type="submission" date="2020-04" db="EMBL/GenBank/DDBJ databases">
        <title>Complete genome sequence of Alteromonas pelagimontana 5.12T.</title>
        <authorList>
            <person name="Sinha R.K."/>
            <person name="Krishnan K.P."/>
            <person name="Kurian J.P."/>
        </authorList>
    </citation>
    <scope>NUCLEOTIDE SEQUENCE [LARGE SCALE GENOMIC DNA]</scope>
    <source>
        <strain evidence="4 5">5.12</strain>
    </source>
</reference>
<gene>
    <name evidence="4" type="ORF">CA267_011080</name>
</gene>
<dbReference type="Pfam" id="PF19040">
    <property type="entry name" value="SGNH"/>
    <property type="match status" value="1"/>
</dbReference>
<feature type="transmembrane region" description="Helical" evidence="1">
    <location>
        <begin position="341"/>
        <end position="360"/>
    </location>
</feature>
<evidence type="ECO:0000256" key="1">
    <source>
        <dbReference type="SAM" id="Phobius"/>
    </source>
</evidence>
<feature type="domain" description="SGNH" evidence="3">
    <location>
        <begin position="384"/>
        <end position="622"/>
    </location>
</feature>
<accession>A0A6M4MDL7</accession>
<feature type="transmembrane region" description="Helical" evidence="1">
    <location>
        <begin position="242"/>
        <end position="260"/>
    </location>
</feature>
<feature type="domain" description="Acyltransferase 3" evidence="2">
    <location>
        <begin position="5"/>
        <end position="315"/>
    </location>
</feature>
<evidence type="ECO:0000313" key="5">
    <source>
        <dbReference type="Proteomes" id="UP000219285"/>
    </source>
</evidence>
<dbReference type="Proteomes" id="UP000219285">
    <property type="component" value="Chromosome"/>
</dbReference>
<dbReference type="RefSeq" id="WP_075607421.1">
    <property type="nucleotide sequence ID" value="NZ_CP052766.1"/>
</dbReference>
<dbReference type="KEGG" id="apel:CA267_011080"/>
<feature type="transmembrane region" description="Helical" evidence="1">
    <location>
        <begin position="281"/>
        <end position="297"/>
    </location>
</feature>
<evidence type="ECO:0000259" key="2">
    <source>
        <dbReference type="Pfam" id="PF01757"/>
    </source>
</evidence>
<feature type="transmembrane region" description="Helical" evidence="1">
    <location>
        <begin position="220"/>
        <end position="236"/>
    </location>
</feature>
<dbReference type="Pfam" id="PF01757">
    <property type="entry name" value="Acyl_transf_3"/>
    <property type="match status" value="1"/>
</dbReference>
<feature type="transmembrane region" description="Helical" evidence="1">
    <location>
        <begin position="72"/>
        <end position="94"/>
    </location>
</feature>
<organism evidence="4 5">
    <name type="scientific">Alteromonas pelagimontana</name>
    <dbReference type="NCBI Taxonomy" id="1858656"/>
    <lineage>
        <taxon>Bacteria</taxon>
        <taxon>Pseudomonadati</taxon>
        <taxon>Pseudomonadota</taxon>
        <taxon>Gammaproteobacteria</taxon>
        <taxon>Alteromonadales</taxon>
        <taxon>Alteromonadaceae</taxon>
        <taxon>Alteromonas/Salinimonas group</taxon>
        <taxon>Alteromonas</taxon>
    </lineage>
</organism>
<keyword evidence="5" id="KW-1185">Reference proteome</keyword>
<feature type="transmembrane region" description="Helical" evidence="1">
    <location>
        <begin position="195"/>
        <end position="213"/>
    </location>
</feature>
<dbReference type="OrthoDB" id="9767863at2"/>
<keyword evidence="1" id="KW-0472">Membrane</keyword>
<feature type="transmembrane region" description="Helical" evidence="1">
    <location>
        <begin position="303"/>
        <end position="321"/>
    </location>
</feature>
<keyword evidence="4" id="KW-0808">Transferase</keyword>
<feature type="transmembrane region" description="Helical" evidence="1">
    <location>
        <begin position="30"/>
        <end position="51"/>
    </location>
</feature>
<dbReference type="AlphaFoldDB" id="A0A6M4MDL7"/>
<keyword evidence="4" id="KW-0012">Acyltransferase</keyword>
<dbReference type="InterPro" id="IPR002656">
    <property type="entry name" value="Acyl_transf_3_dom"/>
</dbReference>
<dbReference type="InterPro" id="IPR043968">
    <property type="entry name" value="SGNH"/>
</dbReference>
<dbReference type="GO" id="GO:0009103">
    <property type="term" value="P:lipopolysaccharide biosynthetic process"/>
    <property type="evidence" value="ECO:0007669"/>
    <property type="project" value="TreeGrafter"/>
</dbReference>
<feature type="transmembrane region" description="Helical" evidence="1">
    <location>
        <begin position="141"/>
        <end position="158"/>
    </location>
</feature>
<dbReference type="PANTHER" id="PTHR23028:SF53">
    <property type="entry name" value="ACYL_TRANSF_3 DOMAIN-CONTAINING PROTEIN"/>
    <property type="match status" value="1"/>
</dbReference>
<sequence length="640" mass="72824">MHFRYDINGLRAIAVIAVVLFHFNPGWMPGGFAGVDVFFVISGFLMTGIIFRGLEDNSFGIVRFYVARANRIIPALACLCVVLLVFGWFCLMPAEYSLLAKHAASSVTFISNFMYWQEAGYFDAASHEKWLLHTWSLSVEWQFYLLYPLLLLALKPFFSFDNLKRLVVVGTVIGFAYSAYASVKWPNPSYYLLPTRSWELMFGGVAYLYPWALKPRPQNLLNVTGLLCIACSYFFITNATPWPGYAAILPVLGAYLVIVANQQQSWLTNNRAFQALGKWSYSIYLWHWPVVVVGYRYDISHWWIYGLPLSVLLGVISYRYVESMKWPSLKYTRDIIKVKPAWMMVVVTLGGLMIVNSRGVSSRFDEQILAMLDSASFSPYREQCHIDDYQPPHKSCEYFGDDISWAVFGDSHTVELAYALAEKLKPSNQGVKHYSFSGCAPSLLQKENSGRCTKWYKEALEDIVADTRIKNVVVNHRYAYSFFGNQLKEPSTLTEKEQNKVVRVEKSLDAVIKELAAAKDNVYVLYPFPEIKRPVVALISNEYLQHSKFEQVLGSSVQDYNEQNRIIIEHFNNSKYPANVKLIKPQDAYCDDQQCLAVKAGKALYFDDNHPSVYGAEQVVELLPLHNAQPATSGTQATTK</sequence>
<keyword evidence="1" id="KW-0812">Transmembrane</keyword>
<dbReference type="GO" id="GO:0016020">
    <property type="term" value="C:membrane"/>
    <property type="evidence" value="ECO:0007669"/>
    <property type="project" value="TreeGrafter"/>
</dbReference>
<evidence type="ECO:0000259" key="3">
    <source>
        <dbReference type="Pfam" id="PF19040"/>
    </source>
</evidence>
<name>A0A6M4MDL7_9ALTE</name>
<evidence type="ECO:0000313" key="4">
    <source>
        <dbReference type="EMBL" id="QJR81284.1"/>
    </source>
</evidence>
<reference evidence="5" key="1">
    <citation type="submission" date="2014-12" db="EMBL/GenBank/DDBJ databases">
        <title>Complete genome sequence of a multi-drug resistant Klebsiella pneumoniae.</title>
        <authorList>
            <person name="Hua X."/>
            <person name="Chen Q."/>
            <person name="Li X."/>
            <person name="Feng Y."/>
            <person name="Ruan Z."/>
            <person name="Yu Y."/>
        </authorList>
    </citation>
    <scope>NUCLEOTIDE SEQUENCE [LARGE SCALE GENOMIC DNA]</scope>
    <source>
        <strain evidence="5">5.12</strain>
    </source>
</reference>
<dbReference type="GO" id="GO:0016747">
    <property type="term" value="F:acyltransferase activity, transferring groups other than amino-acyl groups"/>
    <property type="evidence" value="ECO:0007669"/>
    <property type="project" value="InterPro"/>
</dbReference>
<feature type="transmembrane region" description="Helical" evidence="1">
    <location>
        <begin position="7"/>
        <end position="24"/>
    </location>
</feature>
<keyword evidence="1" id="KW-1133">Transmembrane helix</keyword>
<protein>
    <submittedName>
        <fullName evidence="4">Acyltransferase</fullName>
    </submittedName>
</protein>
<dbReference type="PANTHER" id="PTHR23028">
    <property type="entry name" value="ACETYLTRANSFERASE"/>
    <property type="match status" value="1"/>
</dbReference>
<feature type="transmembrane region" description="Helical" evidence="1">
    <location>
        <begin position="165"/>
        <end position="183"/>
    </location>
</feature>